<keyword evidence="15" id="KW-1185">Reference proteome</keyword>
<feature type="compositionally biased region" description="Low complexity" evidence="11">
    <location>
        <begin position="111"/>
        <end position="124"/>
    </location>
</feature>
<dbReference type="GO" id="GO:0005576">
    <property type="term" value="C:extracellular region"/>
    <property type="evidence" value="ECO:0007669"/>
    <property type="project" value="UniProtKB-SubCell"/>
</dbReference>
<reference evidence="14 15" key="1">
    <citation type="journal article" date="2018" name="Mol. Biol. Evol.">
        <title>Broad Genomic Sampling Reveals a Smut Pathogenic Ancestry of the Fungal Clade Ustilaginomycotina.</title>
        <authorList>
            <person name="Kijpornyongpan T."/>
            <person name="Mondo S.J."/>
            <person name="Barry K."/>
            <person name="Sandor L."/>
            <person name="Lee J."/>
            <person name="Lipzen A."/>
            <person name="Pangilinan J."/>
            <person name="LaButti K."/>
            <person name="Hainaut M."/>
            <person name="Henrissat B."/>
            <person name="Grigoriev I.V."/>
            <person name="Spatafora J.W."/>
            <person name="Aime M.C."/>
        </authorList>
    </citation>
    <scope>NUCLEOTIDE SEQUENCE [LARGE SCALE GENOMIC DNA]</scope>
    <source>
        <strain evidence="14 15">MCA 4186</strain>
    </source>
</reference>
<evidence type="ECO:0000256" key="12">
    <source>
        <dbReference type="SAM" id="Phobius"/>
    </source>
</evidence>
<evidence type="ECO:0000256" key="6">
    <source>
        <dbReference type="ARBA" id="ARBA00023295"/>
    </source>
</evidence>
<dbReference type="SUPFAM" id="SSF51445">
    <property type="entry name" value="(Trans)glycosidases"/>
    <property type="match status" value="1"/>
</dbReference>
<dbReference type="PANTHER" id="PTHR31297:SF1">
    <property type="entry name" value="GLUCAN 1,3-BETA-GLUCOSIDASE I_II-RELATED"/>
    <property type="match status" value="1"/>
</dbReference>
<keyword evidence="5 10" id="KW-0378">Hydrolase</keyword>
<keyword evidence="12" id="KW-0472">Membrane</keyword>
<dbReference type="AlphaFoldDB" id="A0A316ZEX0"/>
<evidence type="ECO:0000256" key="4">
    <source>
        <dbReference type="ARBA" id="ARBA00022729"/>
    </source>
</evidence>
<dbReference type="OrthoDB" id="62120at2759"/>
<dbReference type="Pfam" id="PF00150">
    <property type="entry name" value="Cellulase"/>
    <property type="match status" value="1"/>
</dbReference>
<sequence length="581" mass="62849">MQPQSYNMQPRPHTPVGGSYDAYAPRGAPGTPGTFASDAGAKRHSDVPSTYFFNKEGGPAALAASDTGAMAPVKARGGPLGFVRRRPVLTGLLVLLLVAIGVGAGVGASMAMKSSSSPANASAANEGSKNSGAGTHTGGSTESPSSGNTTSSTNTTAAAPAFTPFEQWSFTDPNKKMFGVSLGNWLVLERWMNEDWMIQQGGDNAVDEWTLTQILGNKAQDVLSAHWDSWVTEAELDKLQAVGINYIRIPVGYWAFIPAANGEPYLAMAGQKEQMDKVLGWMSTRGMYAMIDLHGMPGSQNGDQSCGHTTDTINWFSSYNQGLSDQTVDAVIAWINQNKYKSLISSVGVVNEPRPNGNSGRLATLTSFYERSYEKLKSNNLTMFFHHGFITGGSPLDYWRDFATGKDPNYLVYEDHPYPGYFPLNTDQDNMISRVCQLAQNAVGFPIPMAITEWSAVNGGGTFAFTKQYYNTQVSAWAWSAGSVFWSFKLMHSSTKVLAVADYLQDQYSMLTMIDQGVITAPAAGQSAFDGIKALPNQQCGNIPTPRWTNPSRQTAGYQGRRRDVAAADGLVRRTRSKRAL</sequence>
<evidence type="ECO:0000256" key="9">
    <source>
        <dbReference type="ARBA" id="ARBA00038929"/>
    </source>
</evidence>
<dbReference type="Gene3D" id="3.20.20.80">
    <property type="entry name" value="Glycosidases"/>
    <property type="match status" value="1"/>
</dbReference>
<comment type="subcellular location">
    <subcellularLocation>
        <location evidence="1">Secreted</location>
    </subcellularLocation>
</comment>
<feature type="compositionally biased region" description="Polar residues" evidence="11">
    <location>
        <begin position="125"/>
        <end position="134"/>
    </location>
</feature>
<protein>
    <recommendedName>
        <fullName evidence="9">glucan 1,3-beta-glucosidase</fullName>
        <ecNumber evidence="9">3.2.1.58</ecNumber>
    </recommendedName>
</protein>
<keyword evidence="3" id="KW-0964">Secreted</keyword>
<proteinExistence type="inferred from homology"/>
<evidence type="ECO:0000313" key="15">
    <source>
        <dbReference type="Proteomes" id="UP000245946"/>
    </source>
</evidence>
<dbReference type="EC" id="3.2.1.58" evidence="9"/>
<evidence type="ECO:0000256" key="2">
    <source>
        <dbReference type="ARBA" id="ARBA00005641"/>
    </source>
</evidence>
<dbReference type="RefSeq" id="XP_025600350.1">
    <property type="nucleotide sequence ID" value="XM_025741679.1"/>
</dbReference>
<dbReference type="GO" id="GO:0004338">
    <property type="term" value="F:glucan exo-1,3-beta-glucosidase activity"/>
    <property type="evidence" value="ECO:0007669"/>
    <property type="project" value="UniProtKB-EC"/>
</dbReference>
<dbReference type="STRING" id="58919.A0A316ZEX0"/>
<dbReference type="InterPro" id="IPR017853">
    <property type="entry name" value="GH"/>
</dbReference>
<dbReference type="PANTHER" id="PTHR31297">
    <property type="entry name" value="GLUCAN ENDO-1,6-BETA-GLUCOSIDASE B"/>
    <property type="match status" value="1"/>
</dbReference>
<keyword evidence="6 10" id="KW-0326">Glycosidase</keyword>
<feature type="region of interest" description="Disordered" evidence="11">
    <location>
        <begin position="111"/>
        <end position="156"/>
    </location>
</feature>
<evidence type="ECO:0000313" key="14">
    <source>
        <dbReference type="EMBL" id="PWO00072.1"/>
    </source>
</evidence>
<dbReference type="Proteomes" id="UP000245946">
    <property type="component" value="Unassembled WGS sequence"/>
</dbReference>
<comment type="similarity">
    <text evidence="2 10">Belongs to the glycosyl hydrolase 5 (cellulase A) family.</text>
</comment>
<keyword evidence="4" id="KW-0732">Signal</keyword>
<evidence type="ECO:0000256" key="7">
    <source>
        <dbReference type="ARBA" id="ARBA00023316"/>
    </source>
</evidence>
<name>A0A316ZEX0_9BASI</name>
<dbReference type="GO" id="GO:0009251">
    <property type="term" value="P:glucan catabolic process"/>
    <property type="evidence" value="ECO:0007669"/>
    <property type="project" value="TreeGrafter"/>
</dbReference>
<evidence type="ECO:0000256" key="10">
    <source>
        <dbReference type="RuleBase" id="RU361153"/>
    </source>
</evidence>
<feature type="transmembrane region" description="Helical" evidence="12">
    <location>
        <begin position="88"/>
        <end position="112"/>
    </location>
</feature>
<keyword evidence="7" id="KW-0961">Cell wall biogenesis/degradation</keyword>
<evidence type="ECO:0000259" key="13">
    <source>
        <dbReference type="Pfam" id="PF00150"/>
    </source>
</evidence>
<gene>
    <name evidence="14" type="ORF">FA09DRAFT_328196</name>
</gene>
<evidence type="ECO:0000256" key="1">
    <source>
        <dbReference type="ARBA" id="ARBA00004613"/>
    </source>
</evidence>
<accession>A0A316ZEX0</accession>
<feature type="domain" description="Glycoside hydrolase family 5" evidence="13">
    <location>
        <begin position="224"/>
        <end position="476"/>
    </location>
</feature>
<comment type="catalytic activity">
    <reaction evidence="8">
        <text>Successive hydrolysis of beta-D-glucose units from the non-reducing ends of (1-&gt;3)-beta-D-glucans, releasing alpha-glucose.</text>
        <dbReference type="EC" id="3.2.1.58"/>
    </reaction>
</comment>
<evidence type="ECO:0000256" key="11">
    <source>
        <dbReference type="SAM" id="MobiDB-lite"/>
    </source>
</evidence>
<dbReference type="GO" id="GO:0071555">
    <property type="term" value="P:cell wall organization"/>
    <property type="evidence" value="ECO:0007669"/>
    <property type="project" value="UniProtKB-KW"/>
</dbReference>
<evidence type="ECO:0000256" key="5">
    <source>
        <dbReference type="ARBA" id="ARBA00022801"/>
    </source>
</evidence>
<feature type="compositionally biased region" description="Polar residues" evidence="11">
    <location>
        <begin position="541"/>
        <end position="557"/>
    </location>
</feature>
<organism evidence="14 15">
    <name type="scientific">Tilletiopsis washingtonensis</name>
    <dbReference type="NCBI Taxonomy" id="58919"/>
    <lineage>
        <taxon>Eukaryota</taxon>
        <taxon>Fungi</taxon>
        <taxon>Dikarya</taxon>
        <taxon>Basidiomycota</taxon>
        <taxon>Ustilaginomycotina</taxon>
        <taxon>Exobasidiomycetes</taxon>
        <taxon>Entylomatales</taxon>
        <taxon>Entylomatales incertae sedis</taxon>
        <taxon>Tilletiopsis</taxon>
    </lineage>
</organism>
<keyword evidence="12" id="KW-0812">Transmembrane</keyword>
<dbReference type="GO" id="GO:0009986">
    <property type="term" value="C:cell surface"/>
    <property type="evidence" value="ECO:0007669"/>
    <property type="project" value="TreeGrafter"/>
</dbReference>
<dbReference type="InterPro" id="IPR001547">
    <property type="entry name" value="Glyco_hydro_5"/>
</dbReference>
<dbReference type="EMBL" id="KZ819286">
    <property type="protein sequence ID" value="PWO00072.1"/>
    <property type="molecule type" value="Genomic_DNA"/>
</dbReference>
<dbReference type="InterPro" id="IPR050386">
    <property type="entry name" value="Glycosyl_hydrolase_5"/>
</dbReference>
<feature type="region of interest" description="Disordered" evidence="11">
    <location>
        <begin position="541"/>
        <end position="560"/>
    </location>
</feature>
<evidence type="ECO:0000256" key="8">
    <source>
        <dbReference type="ARBA" id="ARBA00036824"/>
    </source>
</evidence>
<feature type="region of interest" description="Disordered" evidence="11">
    <location>
        <begin position="1"/>
        <end position="41"/>
    </location>
</feature>
<evidence type="ECO:0000256" key="3">
    <source>
        <dbReference type="ARBA" id="ARBA00022525"/>
    </source>
</evidence>
<feature type="compositionally biased region" description="Low complexity" evidence="11">
    <location>
        <begin position="138"/>
        <end position="156"/>
    </location>
</feature>
<dbReference type="GeneID" id="37269223"/>
<keyword evidence="12" id="KW-1133">Transmembrane helix</keyword>